<feature type="compositionally biased region" description="Acidic residues" evidence="1">
    <location>
        <begin position="497"/>
        <end position="509"/>
    </location>
</feature>
<dbReference type="EMBL" id="HBFQ01047939">
    <property type="protein sequence ID" value="CAD8859856.1"/>
    <property type="molecule type" value="Transcribed_RNA"/>
</dbReference>
<evidence type="ECO:0000313" key="2">
    <source>
        <dbReference type="EMBL" id="CAD8859856.1"/>
    </source>
</evidence>
<feature type="compositionally biased region" description="Basic and acidic residues" evidence="1">
    <location>
        <begin position="432"/>
        <end position="441"/>
    </location>
</feature>
<accession>A0A7S1FCS2</accession>
<reference evidence="2" key="1">
    <citation type="submission" date="2021-01" db="EMBL/GenBank/DDBJ databases">
        <authorList>
            <person name="Corre E."/>
            <person name="Pelletier E."/>
            <person name="Niang G."/>
            <person name="Scheremetjew M."/>
            <person name="Finn R."/>
            <person name="Kale V."/>
            <person name="Holt S."/>
            <person name="Cochrane G."/>
            <person name="Meng A."/>
            <person name="Brown T."/>
            <person name="Cohen L."/>
        </authorList>
    </citation>
    <scope>NUCLEOTIDE SEQUENCE</scope>
</reference>
<feature type="compositionally biased region" description="Basic and acidic residues" evidence="1">
    <location>
        <begin position="451"/>
        <end position="463"/>
    </location>
</feature>
<proteinExistence type="predicted"/>
<feature type="region of interest" description="Disordered" evidence="1">
    <location>
        <begin position="125"/>
        <end position="146"/>
    </location>
</feature>
<organism evidence="2">
    <name type="scientific">Noctiluca scintillans</name>
    <name type="common">Sea sparkle</name>
    <name type="synonym">Red tide dinoflagellate</name>
    <dbReference type="NCBI Taxonomy" id="2966"/>
    <lineage>
        <taxon>Eukaryota</taxon>
        <taxon>Sar</taxon>
        <taxon>Alveolata</taxon>
        <taxon>Dinophyceae</taxon>
        <taxon>Noctilucales</taxon>
        <taxon>Noctilucaceae</taxon>
        <taxon>Noctiluca</taxon>
    </lineage>
</organism>
<dbReference type="AlphaFoldDB" id="A0A7S1FCS2"/>
<feature type="region of interest" description="Disordered" evidence="1">
    <location>
        <begin position="332"/>
        <end position="383"/>
    </location>
</feature>
<name>A0A7S1FCS2_NOCSC</name>
<feature type="region of interest" description="Disordered" evidence="1">
    <location>
        <begin position="422"/>
        <end position="509"/>
    </location>
</feature>
<feature type="compositionally biased region" description="Basic and acidic residues" evidence="1">
    <location>
        <begin position="126"/>
        <end position="137"/>
    </location>
</feature>
<evidence type="ECO:0000256" key="1">
    <source>
        <dbReference type="SAM" id="MobiDB-lite"/>
    </source>
</evidence>
<gene>
    <name evidence="2" type="ORF">NSCI0253_LOCUS34210</name>
</gene>
<feature type="region of interest" description="Disordered" evidence="1">
    <location>
        <begin position="35"/>
        <end position="97"/>
    </location>
</feature>
<feature type="compositionally biased region" description="Low complexity" evidence="1">
    <location>
        <begin position="51"/>
        <end position="64"/>
    </location>
</feature>
<feature type="compositionally biased region" description="Basic and acidic residues" evidence="1">
    <location>
        <begin position="87"/>
        <end position="97"/>
    </location>
</feature>
<sequence>MDHPSEEVVSVEPSICMVDPPVVTTGHACVEATQETVDAGEDPIDRPPEEAAPVASSACVVAAPEPRDAEAAQETSDPGQALLGTEETSKSERRRADSDVCIARLSDGEGGASADDSWYGLDEEEASKRLEDSRAPEPESGFKPLSWTSKFSRSALRGWGKARHVISKEAQMIREDARMIAADMQLEFRQTAKVAQDLVRKDPTDVTETSRPKGDDRRMDSALAAVRQGLTATAEASKDLLLDLREANREVVGEIRSSVLSWTSRSEDSADRRTEVVAATGGGRSEFLRGTGKKVSKGIAKEAAALGENLRGKHSRSGGTMEDEVVFSIGSDGEEDEEEDGGHAGGEQKTTTDKLVAKSAGDCMTNPGDAPTPSAASGDLEAERRVSGDVDVLFDAGGKFPTDGFSEIDAIFDMGDGADVGGHHVPPVANTDSRELPKQTDAEAGEPMDGCSKEDAVDTAPEHDEIDDLFDIGGVPSGNQSVDGDGDGKQGCVEQHDEIDDLFQLDDKT</sequence>
<protein>
    <submittedName>
        <fullName evidence="2">Uncharacterized protein</fullName>
    </submittedName>
</protein>